<dbReference type="SUPFAM" id="SSF54534">
    <property type="entry name" value="FKBP-like"/>
    <property type="match status" value="1"/>
</dbReference>
<evidence type="ECO:0000313" key="4">
    <source>
        <dbReference type="Proteomes" id="UP000708347"/>
    </source>
</evidence>
<organism evidence="3 4">
    <name type="scientific">Mycolicibacterium sphagni</name>
    <dbReference type="NCBI Taxonomy" id="1786"/>
    <lineage>
        <taxon>Bacteria</taxon>
        <taxon>Bacillati</taxon>
        <taxon>Actinomycetota</taxon>
        <taxon>Actinomycetes</taxon>
        <taxon>Mycobacteriales</taxon>
        <taxon>Mycobacteriaceae</taxon>
        <taxon>Mycolicibacterium</taxon>
    </lineage>
</organism>
<reference evidence="3 4" key="1">
    <citation type="submission" date="2019-05" db="EMBL/GenBank/DDBJ databases">
        <title>Mycolicibacterium sphagni ENV482 genome assembly.</title>
        <authorList>
            <person name="Chen W."/>
            <person name="Faulkner N.W."/>
            <person name="Hyman M.R."/>
        </authorList>
    </citation>
    <scope>NUCLEOTIDE SEQUENCE [LARGE SCALE GENOMIC DNA]</scope>
    <source>
        <strain evidence="3 4">ENV482</strain>
    </source>
</reference>
<dbReference type="Gene3D" id="3.10.50.30">
    <property type="entry name" value="Transcription elongation factor, GreA/GreB, C-terminal domain"/>
    <property type="match status" value="1"/>
</dbReference>
<dbReference type="RefSeq" id="WP_174399284.1">
    <property type="nucleotide sequence ID" value="NZ_VBSB01000010.1"/>
</dbReference>
<feature type="compositionally biased region" description="Basic and acidic residues" evidence="1">
    <location>
        <begin position="9"/>
        <end position="30"/>
    </location>
</feature>
<protein>
    <submittedName>
        <fullName evidence="3">Nucleoside diphosphate kinase regulator</fullName>
    </submittedName>
</protein>
<dbReference type="NCBIfam" id="NF004548">
    <property type="entry name" value="PRK05892.1"/>
    <property type="match status" value="1"/>
</dbReference>
<dbReference type="InterPro" id="IPR036953">
    <property type="entry name" value="GreA/GreB_C_sf"/>
</dbReference>
<keyword evidence="3" id="KW-0418">Kinase</keyword>
<name>A0ABX2JXK9_9MYCO</name>
<dbReference type="Pfam" id="PF01272">
    <property type="entry name" value="GreA_GreB"/>
    <property type="match status" value="1"/>
</dbReference>
<gene>
    <name evidence="3" type="ORF">FEG63_18540</name>
</gene>
<feature type="region of interest" description="Disordered" evidence="1">
    <location>
        <begin position="1"/>
        <end position="56"/>
    </location>
</feature>
<dbReference type="GO" id="GO:0016301">
    <property type="term" value="F:kinase activity"/>
    <property type="evidence" value="ECO:0007669"/>
    <property type="project" value="UniProtKB-KW"/>
</dbReference>
<keyword evidence="3" id="KW-0808">Transferase</keyword>
<proteinExistence type="predicted"/>
<feature type="region of interest" description="Disordered" evidence="1">
    <location>
        <begin position="73"/>
        <end position="92"/>
    </location>
</feature>
<accession>A0ABX2JXK9</accession>
<dbReference type="PANTHER" id="PTHR30437">
    <property type="entry name" value="TRANSCRIPTION ELONGATION FACTOR GREA"/>
    <property type="match status" value="1"/>
</dbReference>
<dbReference type="InterPro" id="IPR001437">
    <property type="entry name" value="Tscrpt_elong_fac_GreA/B_C"/>
</dbReference>
<dbReference type="PANTHER" id="PTHR30437:SF4">
    <property type="entry name" value="TRANSCRIPTION ELONGATION FACTOR GREA"/>
    <property type="match status" value="1"/>
</dbReference>
<keyword evidence="4" id="KW-1185">Reference proteome</keyword>
<dbReference type="Proteomes" id="UP000708347">
    <property type="component" value="Unassembled WGS sequence"/>
</dbReference>
<evidence type="ECO:0000256" key="1">
    <source>
        <dbReference type="SAM" id="MobiDB-lite"/>
    </source>
</evidence>
<evidence type="ECO:0000259" key="2">
    <source>
        <dbReference type="Pfam" id="PF01272"/>
    </source>
</evidence>
<sequence>MSQDTNFTGEERDRVEEELAELRSRRDQLRAELQGDADTVGDSGDAADTLQRSEDLAGIDEQINRLTWLLAGGNADTPGQVPNGTTVTLRFPGDEPIQMRIVNFLEETPAGEEDTTLTSDSPLGLALFGRRAGETVTYPTPRGELQVELLAIEFPNKR</sequence>
<evidence type="ECO:0000313" key="3">
    <source>
        <dbReference type="EMBL" id="NTY61549.1"/>
    </source>
</evidence>
<feature type="domain" description="Transcription elongation factor GreA/GreB C-terminal" evidence="2">
    <location>
        <begin position="79"/>
        <end position="153"/>
    </location>
</feature>
<dbReference type="InterPro" id="IPR023459">
    <property type="entry name" value="Tscrpt_elong_fac_GreA/B_fam"/>
</dbReference>
<dbReference type="PIRSF" id="PIRSF006092">
    <property type="entry name" value="GreA_GreB"/>
    <property type="match status" value="1"/>
</dbReference>
<comment type="caution">
    <text evidence="3">The sequence shown here is derived from an EMBL/GenBank/DDBJ whole genome shotgun (WGS) entry which is preliminary data.</text>
</comment>
<dbReference type="EMBL" id="VBSB01000010">
    <property type="protein sequence ID" value="NTY61549.1"/>
    <property type="molecule type" value="Genomic_DNA"/>
</dbReference>